<feature type="domain" description="Endonuclease GajA/Old nuclease/RecF-like AAA" evidence="1">
    <location>
        <begin position="13"/>
        <end position="451"/>
    </location>
</feature>
<protein>
    <recommendedName>
        <fullName evidence="1">Endonuclease GajA/Old nuclease/RecF-like AAA domain-containing protein</fullName>
    </recommendedName>
</protein>
<evidence type="ECO:0000313" key="2">
    <source>
        <dbReference type="EMBL" id="RGN34596.1"/>
    </source>
</evidence>
<gene>
    <name evidence="2" type="ORF">DXB65_12795</name>
</gene>
<name>A0A3E5BAM3_9BACE</name>
<dbReference type="EMBL" id="QSUL01000008">
    <property type="protein sequence ID" value="RGN34596.1"/>
    <property type="molecule type" value="Genomic_DNA"/>
</dbReference>
<dbReference type="InterPro" id="IPR051396">
    <property type="entry name" value="Bact_Antivir_Def_Nuclease"/>
</dbReference>
<evidence type="ECO:0000259" key="1">
    <source>
        <dbReference type="Pfam" id="PF13175"/>
    </source>
</evidence>
<organism evidence="2 3">
    <name type="scientific">Bacteroides oleiciplenus</name>
    <dbReference type="NCBI Taxonomy" id="626931"/>
    <lineage>
        <taxon>Bacteria</taxon>
        <taxon>Pseudomonadati</taxon>
        <taxon>Bacteroidota</taxon>
        <taxon>Bacteroidia</taxon>
        <taxon>Bacteroidales</taxon>
        <taxon>Bacteroidaceae</taxon>
        <taxon>Bacteroides</taxon>
    </lineage>
</organism>
<dbReference type="PANTHER" id="PTHR43581:SF2">
    <property type="entry name" value="EXCINUCLEASE ATPASE SUBUNIT"/>
    <property type="match status" value="1"/>
</dbReference>
<dbReference type="Gene3D" id="3.40.50.300">
    <property type="entry name" value="P-loop containing nucleotide triphosphate hydrolases"/>
    <property type="match status" value="1"/>
</dbReference>
<reference evidence="2 3" key="1">
    <citation type="submission" date="2018-08" db="EMBL/GenBank/DDBJ databases">
        <title>A genome reference for cultivated species of the human gut microbiota.</title>
        <authorList>
            <person name="Zou Y."/>
            <person name="Xue W."/>
            <person name="Luo G."/>
        </authorList>
    </citation>
    <scope>NUCLEOTIDE SEQUENCE [LARGE SCALE GENOMIC DNA]</scope>
    <source>
        <strain evidence="2 3">OM05-15BH</strain>
    </source>
</reference>
<comment type="caution">
    <text evidence="2">The sequence shown here is derived from an EMBL/GenBank/DDBJ whole genome shotgun (WGS) entry which is preliminary data.</text>
</comment>
<dbReference type="Proteomes" id="UP000260983">
    <property type="component" value="Unassembled WGS sequence"/>
</dbReference>
<dbReference type="InterPro" id="IPR027417">
    <property type="entry name" value="P-loop_NTPase"/>
</dbReference>
<proteinExistence type="predicted"/>
<dbReference type="PANTHER" id="PTHR43581">
    <property type="entry name" value="ATP/GTP PHOSPHATASE"/>
    <property type="match status" value="1"/>
</dbReference>
<accession>A0A3E5BAM3</accession>
<evidence type="ECO:0000313" key="3">
    <source>
        <dbReference type="Proteomes" id="UP000260983"/>
    </source>
</evidence>
<dbReference type="Pfam" id="PF13175">
    <property type="entry name" value="AAA_15"/>
    <property type="match status" value="1"/>
</dbReference>
<sequence length="506" mass="58011">MKIAIFEKKYYMDSIRIKNLHCLADTGAIPLKPINILVGANSSGKSSFLRVFPLLKQGLNTNKRGPILWLSEDVDFGDFKTAVKRGEKNIELQFDIPPFNVTINIVDSNTSDYINDVTVVLDDQTIRLVINNKGEVDNIIINEEIFCKNIVCTSESRTNILPSFYIKESLDVANDYRLTRIRHSMLLDDDAINFIDGIVSHKLSPNTISNIREKIGFVVKNKAQMLQQIKRITKPVTWHAIVDTWSVSDKDFISLNNRLLLSVALPIIDEINNRLTRYFRGVSYVGPIRATAERYYRRQNLALSSIDSRGINLPMFINDLNEMEKRDLKDWMIKYFDFYLLTDYSGGHIAISLVNSITGEKTNLADSGFGFSQIMPIIVILWTLTSKRTFRRRTGHRFNDICYYVIEQPELHLHPAFQAKLADVFISVVKLAKENDLELKLILETHSESIINRIGRRISEQKFSKEDVTVALFENVLNKDQKNVTLAEFDDDGLLDNWPIGFFNAD</sequence>
<dbReference type="AlphaFoldDB" id="A0A3E5BAM3"/>
<dbReference type="InterPro" id="IPR041685">
    <property type="entry name" value="AAA_GajA/Old/RecF-like"/>
</dbReference>
<dbReference type="SUPFAM" id="SSF52540">
    <property type="entry name" value="P-loop containing nucleoside triphosphate hydrolases"/>
    <property type="match status" value="1"/>
</dbReference>